<organism evidence="8 9">
    <name type="scientific">Bos indicus x Bos taurus</name>
    <name type="common">Hybrid cattle</name>
    <dbReference type="NCBI Taxonomy" id="30522"/>
    <lineage>
        <taxon>Eukaryota</taxon>
        <taxon>Metazoa</taxon>
        <taxon>Chordata</taxon>
        <taxon>Craniata</taxon>
        <taxon>Vertebrata</taxon>
        <taxon>Euteleostomi</taxon>
        <taxon>Mammalia</taxon>
        <taxon>Eutheria</taxon>
        <taxon>Laurasiatheria</taxon>
        <taxon>Artiodactyla</taxon>
        <taxon>Ruminantia</taxon>
        <taxon>Pecora</taxon>
        <taxon>Bovidae</taxon>
        <taxon>Bovinae</taxon>
        <taxon>Bos</taxon>
    </lineage>
</organism>
<feature type="signal peptide" evidence="6">
    <location>
        <begin position="1"/>
        <end position="19"/>
    </location>
</feature>
<evidence type="ECO:0000259" key="7">
    <source>
        <dbReference type="Pfam" id="PF13841"/>
    </source>
</evidence>
<dbReference type="CTD" id="245932"/>
<dbReference type="RefSeq" id="XP_027413971.1">
    <property type="nucleotide sequence ID" value="XM_027558170.1"/>
</dbReference>
<evidence type="ECO:0000256" key="2">
    <source>
        <dbReference type="ARBA" id="ARBA00007371"/>
    </source>
</evidence>
<dbReference type="GO" id="GO:0005576">
    <property type="term" value="C:extracellular region"/>
    <property type="evidence" value="ECO:0007669"/>
    <property type="project" value="UniProtKB-SubCell"/>
</dbReference>
<keyword evidence="9" id="KW-1185">Reference proteome</keyword>
<evidence type="ECO:0000313" key="8">
    <source>
        <dbReference type="Ensembl" id="ENSBIXP00000016887.1"/>
    </source>
</evidence>
<reference evidence="8" key="2">
    <citation type="submission" date="2025-05" db="UniProtKB">
        <authorList>
            <consortium name="Ensembl"/>
        </authorList>
    </citation>
    <scope>IDENTIFICATION</scope>
</reference>
<dbReference type="GO" id="GO:0045087">
    <property type="term" value="P:innate immune response"/>
    <property type="evidence" value="ECO:0007669"/>
    <property type="project" value="InterPro"/>
</dbReference>
<evidence type="ECO:0000256" key="5">
    <source>
        <dbReference type="ARBA" id="ARBA00023157"/>
    </source>
</evidence>
<keyword evidence="4 6" id="KW-0732">Signal</keyword>
<reference evidence="9 10" key="1">
    <citation type="submission" date="2018-11" db="EMBL/GenBank/DDBJ databases">
        <title>Haplotype-resolved cattle genomes.</title>
        <authorList>
            <person name="Low W.Y."/>
            <person name="Tearle R."/>
            <person name="Bickhart D.M."/>
            <person name="Rosen B.D."/>
            <person name="Koren S."/>
            <person name="Rhie A."/>
            <person name="Hiendleder S."/>
            <person name="Phillippy A.M."/>
            <person name="Smith T.P.L."/>
            <person name="Williams J.L."/>
        </authorList>
    </citation>
    <scope>NUCLEOTIDE SEQUENCE [LARGE SCALE GENOMIC DNA]</scope>
</reference>
<comment type="subcellular location">
    <subcellularLocation>
        <location evidence="1 6">Secreted</location>
    </subcellularLocation>
</comment>
<feature type="domain" description="Beta-defensin" evidence="7">
    <location>
        <begin position="22"/>
        <end position="50"/>
    </location>
</feature>
<evidence type="ECO:0000256" key="4">
    <source>
        <dbReference type="ARBA" id="ARBA00022729"/>
    </source>
</evidence>
<evidence type="ECO:0000256" key="1">
    <source>
        <dbReference type="ARBA" id="ARBA00004613"/>
    </source>
</evidence>
<comment type="function">
    <text evidence="6">Has antibacterial activity.</text>
</comment>
<evidence type="ECO:0000256" key="3">
    <source>
        <dbReference type="ARBA" id="ARBA00022525"/>
    </source>
</evidence>
<dbReference type="GeneID" id="113902793"/>
<dbReference type="Ensembl" id="ENSBIXT00005037464.1">
    <property type="protein sequence ID" value="ENSBIXP00005042361.1"/>
    <property type="gene ID" value="ENSBIXG00005025728.1"/>
</dbReference>
<keyword evidence="3 6" id="KW-0964">Secreted</keyword>
<keyword evidence="6" id="KW-0211">Defensin</keyword>
<dbReference type="GO" id="GO:0042742">
    <property type="term" value="P:defense response to bacterium"/>
    <property type="evidence" value="ECO:0007669"/>
    <property type="project" value="UniProtKB-UniRule"/>
</dbReference>
<evidence type="ECO:0000256" key="6">
    <source>
        <dbReference type="RuleBase" id="RU231113"/>
    </source>
</evidence>
<name>A0A4W2CU63_BOBOX</name>
<evidence type="ECO:0000313" key="10">
    <source>
        <dbReference type="Proteomes" id="UP000429181"/>
    </source>
</evidence>
<protein>
    <recommendedName>
        <fullName evidence="6">Beta-defensin</fullName>
    </recommendedName>
</protein>
<proteinExistence type="inferred from homology"/>
<gene>
    <name evidence="8" type="primary">DEFB119</name>
</gene>
<accession>A0A4W2CU63</accession>
<evidence type="ECO:0000313" key="9">
    <source>
        <dbReference type="Proteomes" id="UP000314981"/>
    </source>
</evidence>
<keyword evidence="6" id="KW-0929">Antimicrobial</keyword>
<keyword evidence="5" id="KW-1015">Disulfide bond</keyword>
<dbReference type="GeneTree" id="ENSGT00510000050451"/>
<dbReference type="InterPro" id="IPR025933">
    <property type="entry name" value="Beta_defensin_dom"/>
</dbReference>
<dbReference type="Pfam" id="PF13841">
    <property type="entry name" value="Defensin_beta_2"/>
    <property type="match status" value="1"/>
</dbReference>
<feature type="chain" id="PRO_5044516423" description="Beta-defensin" evidence="6">
    <location>
        <begin position="20"/>
        <end position="80"/>
    </location>
</feature>
<dbReference type="Proteomes" id="UP000429181">
    <property type="component" value="Chromosome 13"/>
</dbReference>
<dbReference type="Ensembl" id="ENSBIXT00000029062.1">
    <property type="protein sequence ID" value="ENSBIXP00000016887.1"/>
    <property type="gene ID" value="ENSBIXG00000003947.1"/>
</dbReference>
<comment type="similarity">
    <text evidence="2 6">Belongs to the beta-defensin family.</text>
</comment>
<dbReference type="SMR" id="A0A4W2CU63"/>
<dbReference type="Proteomes" id="UP000314981">
    <property type="component" value="Chromosome 13"/>
</dbReference>
<sequence>MKFLFLFLAILLAMEPVVSEEECWMKGKCRLVCKNDEDSVTRCSNHKRCCILSRYLTIVPMTIDRILPWTTPQVKQEGDS</sequence>
<keyword evidence="6" id="KW-0044">Antibiotic</keyword>
<dbReference type="AlphaFoldDB" id="A0A4W2CU63"/>